<feature type="compositionally biased region" description="Low complexity" evidence="1">
    <location>
        <begin position="72"/>
        <end position="100"/>
    </location>
</feature>
<sequence length="136" mass="13646">MSEVGLRTWGQLHRQGSWARPHGGIRGREGPIPEAAGLCSGMRNQATGDSPCPGASGAGLGTSQVPAESRDSSGLSPPSPGSKANPTAAARARSKATAPSSPTPPSAPPPAPRRSLLSGLQSRATAPQAGWSELHA</sequence>
<name>A0A7J8CHP5_ROUAE</name>
<feature type="region of interest" description="Disordered" evidence="1">
    <location>
        <begin position="1"/>
        <end position="136"/>
    </location>
</feature>
<proteinExistence type="predicted"/>
<accession>A0A7J8CHP5</accession>
<dbReference type="EMBL" id="JACASE010000014">
    <property type="protein sequence ID" value="KAF6410358.1"/>
    <property type="molecule type" value="Genomic_DNA"/>
</dbReference>
<evidence type="ECO:0000256" key="1">
    <source>
        <dbReference type="SAM" id="MobiDB-lite"/>
    </source>
</evidence>
<feature type="compositionally biased region" description="Pro residues" evidence="1">
    <location>
        <begin position="101"/>
        <end position="112"/>
    </location>
</feature>
<dbReference type="Proteomes" id="UP000593571">
    <property type="component" value="Unassembled WGS sequence"/>
</dbReference>
<dbReference type="AlphaFoldDB" id="A0A7J8CHP5"/>
<comment type="caution">
    <text evidence="2">The sequence shown here is derived from an EMBL/GenBank/DDBJ whole genome shotgun (WGS) entry which is preliminary data.</text>
</comment>
<gene>
    <name evidence="2" type="ORF">HJG63_008923</name>
</gene>
<protein>
    <submittedName>
        <fullName evidence="2">Uncharacterized protein</fullName>
    </submittedName>
</protein>
<evidence type="ECO:0000313" key="2">
    <source>
        <dbReference type="EMBL" id="KAF6410358.1"/>
    </source>
</evidence>
<reference evidence="2 3" key="1">
    <citation type="journal article" date="2020" name="Nature">
        <title>Six reference-quality genomes reveal evolution of bat adaptations.</title>
        <authorList>
            <person name="Jebb D."/>
            <person name="Huang Z."/>
            <person name="Pippel M."/>
            <person name="Hughes G.M."/>
            <person name="Lavrichenko K."/>
            <person name="Devanna P."/>
            <person name="Winkler S."/>
            <person name="Jermiin L.S."/>
            <person name="Skirmuntt E.C."/>
            <person name="Katzourakis A."/>
            <person name="Burkitt-Gray L."/>
            <person name="Ray D.A."/>
            <person name="Sullivan K.A.M."/>
            <person name="Roscito J.G."/>
            <person name="Kirilenko B.M."/>
            <person name="Davalos L.M."/>
            <person name="Corthals A.P."/>
            <person name="Power M.L."/>
            <person name="Jones G."/>
            <person name="Ransome R.D."/>
            <person name="Dechmann D.K.N."/>
            <person name="Locatelli A.G."/>
            <person name="Puechmaille S.J."/>
            <person name="Fedrigo O."/>
            <person name="Jarvis E.D."/>
            <person name="Hiller M."/>
            <person name="Vernes S.C."/>
            <person name="Myers E.W."/>
            <person name="Teeling E.C."/>
        </authorList>
    </citation>
    <scope>NUCLEOTIDE SEQUENCE [LARGE SCALE GENOMIC DNA]</scope>
    <source>
        <strain evidence="2">MRouAeg1</strain>
        <tissue evidence="2">Muscle</tissue>
    </source>
</reference>
<organism evidence="2 3">
    <name type="scientific">Rousettus aegyptiacus</name>
    <name type="common">Egyptian fruit bat</name>
    <name type="synonym">Pteropus aegyptiacus</name>
    <dbReference type="NCBI Taxonomy" id="9407"/>
    <lineage>
        <taxon>Eukaryota</taxon>
        <taxon>Metazoa</taxon>
        <taxon>Chordata</taxon>
        <taxon>Craniata</taxon>
        <taxon>Vertebrata</taxon>
        <taxon>Euteleostomi</taxon>
        <taxon>Mammalia</taxon>
        <taxon>Eutheria</taxon>
        <taxon>Laurasiatheria</taxon>
        <taxon>Chiroptera</taxon>
        <taxon>Yinpterochiroptera</taxon>
        <taxon>Pteropodoidea</taxon>
        <taxon>Pteropodidae</taxon>
        <taxon>Rousettinae</taxon>
        <taxon>Rousettus</taxon>
    </lineage>
</organism>
<keyword evidence="3" id="KW-1185">Reference proteome</keyword>
<evidence type="ECO:0000313" key="3">
    <source>
        <dbReference type="Proteomes" id="UP000593571"/>
    </source>
</evidence>